<accession>A0A8H6YHM5</accession>
<sequence>MGSKPTIKCMLVGDSDVGKTCLLTAYTDNRFPTGYISRIYGGHGMDVVVRDVRYALGVFDNTGAPEDDRLRPLGYPQTDVFPRWLADAQHYCPGIPCILVATQIDLRQPDFNTVNSEEPRQMITTAQGEKLAREIKVAKFVECSALTREGVQDVFDEAIIAAVDHRNSPSTKRKMKCAVL</sequence>
<dbReference type="SUPFAM" id="SSF52540">
    <property type="entry name" value="P-loop containing nucleoside triphosphate hydrolases"/>
    <property type="match status" value="1"/>
</dbReference>
<organism evidence="3 4">
    <name type="scientific">Mycena sanguinolenta</name>
    <dbReference type="NCBI Taxonomy" id="230812"/>
    <lineage>
        <taxon>Eukaryota</taxon>
        <taxon>Fungi</taxon>
        <taxon>Dikarya</taxon>
        <taxon>Basidiomycota</taxon>
        <taxon>Agaricomycotina</taxon>
        <taxon>Agaricomycetes</taxon>
        <taxon>Agaricomycetidae</taxon>
        <taxon>Agaricales</taxon>
        <taxon>Marasmiineae</taxon>
        <taxon>Mycenaceae</taxon>
        <taxon>Mycena</taxon>
    </lineage>
</organism>
<dbReference type="Gene3D" id="3.40.50.300">
    <property type="entry name" value="P-loop containing nucleotide triphosphate hydrolases"/>
    <property type="match status" value="2"/>
</dbReference>
<keyword evidence="4" id="KW-1185">Reference proteome</keyword>
<dbReference type="GO" id="GO:0007264">
    <property type="term" value="P:small GTPase-mediated signal transduction"/>
    <property type="evidence" value="ECO:0007669"/>
    <property type="project" value="InterPro"/>
</dbReference>
<dbReference type="CDD" id="cd00157">
    <property type="entry name" value="Rho"/>
    <property type="match status" value="1"/>
</dbReference>
<dbReference type="PRINTS" id="PR00449">
    <property type="entry name" value="RASTRNSFRMNG"/>
</dbReference>
<protein>
    <submittedName>
        <fullName evidence="3">Cell division control protein 42</fullName>
    </submittedName>
</protein>
<dbReference type="GO" id="GO:0005525">
    <property type="term" value="F:GTP binding"/>
    <property type="evidence" value="ECO:0007669"/>
    <property type="project" value="UniProtKB-KW"/>
</dbReference>
<name>A0A8H6YHM5_9AGAR</name>
<proteinExistence type="predicted"/>
<dbReference type="InterPro" id="IPR003578">
    <property type="entry name" value="Small_GTPase_Rho"/>
</dbReference>
<evidence type="ECO:0000256" key="2">
    <source>
        <dbReference type="ARBA" id="ARBA00023134"/>
    </source>
</evidence>
<keyword evidence="2" id="KW-0342">GTP-binding</keyword>
<evidence type="ECO:0000256" key="1">
    <source>
        <dbReference type="ARBA" id="ARBA00022741"/>
    </source>
</evidence>
<comment type="caution">
    <text evidence="3">The sequence shown here is derived from an EMBL/GenBank/DDBJ whole genome shotgun (WGS) entry which is preliminary data.</text>
</comment>
<dbReference type="GO" id="GO:0003924">
    <property type="term" value="F:GTPase activity"/>
    <property type="evidence" value="ECO:0007669"/>
    <property type="project" value="InterPro"/>
</dbReference>
<dbReference type="PANTHER" id="PTHR24072">
    <property type="entry name" value="RHO FAMILY GTPASE"/>
    <property type="match status" value="1"/>
</dbReference>
<gene>
    <name evidence="3" type="ORF">MSAN_01212200</name>
</gene>
<reference evidence="3" key="1">
    <citation type="submission" date="2020-05" db="EMBL/GenBank/DDBJ databases">
        <title>Mycena genomes resolve the evolution of fungal bioluminescence.</title>
        <authorList>
            <person name="Tsai I.J."/>
        </authorList>
    </citation>
    <scope>NUCLEOTIDE SEQUENCE</scope>
    <source>
        <strain evidence="3">160909Yilan</strain>
    </source>
</reference>
<dbReference type="PROSITE" id="PS51419">
    <property type="entry name" value="RAB"/>
    <property type="match status" value="1"/>
</dbReference>
<dbReference type="GO" id="GO:0051301">
    <property type="term" value="P:cell division"/>
    <property type="evidence" value="ECO:0007669"/>
    <property type="project" value="UniProtKB-KW"/>
</dbReference>
<dbReference type="OrthoDB" id="2965686at2759"/>
<dbReference type="Proteomes" id="UP000623467">
    <property type="component" value="Unassembled WGS sequence"/>
</dbReference>
<dbReference type="InterPro" id="IPR001806">
    <property type="entry name" value="Small_GTPase"/>
</dbReference>
<keyword evidence="3" id="KW-0131">Cell cycle</keyword>
<dbReference type="InterPro" id="IPR027417">
    <property type="entry name" value="P-loop_NTPase"/>
</dbReference>
<dbReference type="Pfam" id="PF00071">
    <property type="entry name" value="Ras"/>
    <property type="match status" value="1"/>
</dbReference>
<dbReference type="SMART" id="SM00173">
    <property type="entry name" value="RAS"/>
    <property type="match status" value="1"/>
</dbReference>
<evidence type="ECO:0000313" key="3">
    <source>
        <dbReference type="EMBL" id="KAF7358732.1"/>
    </source>
</evidence>
<dbReference type="PROSITE" id="PS51420">
    <property type="entry name" value="RHO"/>
    <property type="match status" value="1"/>
</dbReference>
<keyword evidence="1" id="KW-0547">Nucleotide-binding</keyword>
<keyword evidence="3" id="KW-0132">Cell division</keyword>
<dbReference type="AlphaFoldDB" id="A0A8H6YHM5"/>
<dbReference type="SMART" id="SM00175">
    <property type="entry name" value="RAB"/>
    <property type="match status" value="1"/>
</dbReference>
<evidence type="ECO:0000313" key="4">
    <source>
        <dbReference type="Proteomes" id="UP000623467"/>
    </source>
</evidence>
<dbReference type="EMBL" id="JACAZH010000009">
    <property type="protein sequence ID" value="KAF7358732.1"/>
    <property type="molecule type" value="Genomic_DNA"/>
</dbReference>
<dbReference type="SMART" id="SM00174">
    <property type="entry name" value="RHO"/>
    <property type="match status" value="1"/>
</dbReference>